<sequence length="163" mass="18120">MTACTTTINSRRKSPASRSTTRSPTSSGSYSRTTHLGTARQTIPPPRRMIPTQPNISYLRPITTILTTTTRERSPARPPCQRFTCASSTRWVPSVPFKPSSRPSKAFSARRPTWPGSRTPSFRPATCKTLARSSRSAACGITSKNRRKRTTNKQTKKNTGFLF</sequence>
<protein>
    <submittedName>
        <fullName evidence="2">(northern house mosquito) hypothetical protein</fullName>
    </submittedName>
</protein>
<proteinExistence type="predicted"/>
<feature type="compositionally biased region" description="Low complexity" evidence="1">
    <location>
        <begin position="16"/>
        <end position="34"/>
    </location>
</feature>
<dbReference type="EMBL" id="HBUE01258670">
    <property type="protein sequence ID" value="CAG6557833.1"/>
    <property type="molecule type" value="Transcribed_RNA"/>
</dbReference>
<evidence type="ECO:0000256" key="1">
    <source>
        <dbReference type="SAM" id="MobiDB-lite"/>
    </source>
</evidence>
<dbReference type="AlphaFoldDB" id="A0A8D8D6C6"/>
<feature type="compositionally biased region" description="Basic residues" evidence="1">
    <location>
        <begin position="144"/>
        <end position="156"/>
    </location>
</feature>
<reference evidence="2" key="1">
    <citation type="submission" date="2021-05" db="EMBL/GenBank/DDBJ databases">
        <authorList>
            <person name="Alioto T."/>
            <person name="Alioto T."/>
            <person name="Gomez Garrido J."/>
        </authorList>
    </citation>
    <scope>NUCLEOTIDE SEQUENCE</scope>
</reference>
<name>A0A8D8D6C6_CULPI</name>
<feature type="region of interest" description="Disordered" evidence="1">
    <location>
        <begin position="1"/>
        <end position="53"/>
    </location>
</feature>
<feature type="region of interest" description="Disordered" evidence="1">
    <location>
        <begin position="95"/>
        <end position="163"/>
    </location>
</feature>
<evidence type="ECO:0000313" key="2">
    <source>
        <dbReference type="EMBL" id="CAG6506507.1"/>
    </source>
</evidence>
<dbReference type="EMBL" id="HBUE01258665">
    <property type="protein sequence ID" value="CAG6557823.1"/>
    <property type="molecule type" value="Transcribed_RNA"/>
</dbReference>
<accession>A0A8D8D6C6</accession>
<organism evidence="2">
    <name type="scientific">Culex pipiens</name>
    <name type="common">House mosquito</name>
    <dbReference type="NCBI Taxonomy" id="7175"/>
    <lineage>
        <taxon>Eukaryota</taxon>
        <taxon>Metazoa</taxon>
        <taxon>Ecdysozoa</taxon>
        <taxon>Arthropoda</taxon>
        <taxon>Hexapoda</taxon>
        <taxon>Insecta</taxon>
        <taxon>Pterygota</taxon>
        <taxon>Neoptera</taxon>
        <taxon>Endopterygota</taxon>
        <taxon>Diptera</taxon>
        <taxon>Nematocera</taxon>
        <taxon>Culicoidea</taxon>
        <taxon>Culicidae</taxon>
        <taxon>Culicinae</taxon>
        <taxon>Culicini</taxon>
        <taxon>Culex</taxon>
        <taxon>Culex</taxon>
    </lineage>
</organism>
<dbReference type="EMBL" id="HBUE01153624">
    <property type="protein sequence ID" value="CAG6506507.1"/>
    <property type="molecule type" value="Transcribed_RNA"/>
</dbReference>
<dbReference type="EMBL" id="HBUE01153629">
    <property type="protein sequence ID" value="CAG6506517.1"/>
    <property type="molecule type" value="Transcribed_RNA"/>
</dbReference>